<reference evidence="3" key="2">
    <citation type="journal article" date="2021" name="PeerJ">
        <title>Extensive microbial diversity within the chicken gut microbiome revealed by metagenomics and culture.</title>
        <authorList>
            <person name="Gilroy R."/>
            <person name="Ravi A."/>
            <person name="Getino M."/>
            <person name="Pursley I."/>
            <person name="Horton D.L."/>
            <person name="Alikhan N.F."/>
            <person name="Baker D."/>
            <person name="Gharbi K."/>
            <person name="Hall N."/>
            <person name="Watson M."/>
            <person name="Adriaenssens E.M."/>
            <person name="Foster-Nyarko E."/>
            <person name="Jarju S."/>
            <person name="Secka A."/>
            <person name="Antonio M."/>
            <person name="Oren A."/>
            <person name="Chaudhuri R.R."/>
            <person name="La Ragione R."/>
            <person name="Hildebrand F."/>
            <person name="Pallen M.J."/>
        </authorList>
    </citation>
    <scope>NUCLEOTIDE SEQUENCE</scope>
    <source>
        <strain evidence="3">CHK195-15760</strain>
    </source>
</reference>
<evidence type="ECO:0000313" key="4">
    <source>
        <dbReference type="Proteomes" id="UP000824093"/>
    </source>
</evidence>
<dbReference type="Proteomes" id="UP000824093">
    <property type="component" value="Unassembled WGS sequence"/>
</dbReference>
<evidence type="ECO:0000256" key="2">
    <source>
        <dbReference type="SAM" id="MobiDB-lite"/>
    </source>
</evidence>
<gene>
    <name evidence="3" type="ORF">IAB70_02940</name>
</gene>
<feature type="region of interest" description="Disordered" evidence="2">
    <location>
        <begin position="319"/>
        <end position="377"/>
    </location>
</feature>
<dbReference type="SUPFAM" id="SSF52540">
    <property type="entry name" value="P-loop containing nucleoside triphosphate hydrolases"/>
    <property type="match status" value="1"/>
</dbReference>
<keyword evidence="1" id="KW-0175">Coiled coil</keyword>
<name>A0A9D1M0F4_9FIRM</name>
<dbReference type="Gene3D" id="3.40.50.300">
    <property type="entry name" value="P-loop containing nucleotide triphosphate hydrolases"/>
    <property type="match status" value="1"/>
</dbReference>
<sequence length="748" mass="85058">MKVLFAVSNENISESIVKKYQKDYKEIISYKNVYYFNAILKEIQKDKTYDRIVISEDLEPFSNNNYDQIDKFLFDKLDSISDEATSSNRADTPIILICTDRRNKSEEILVKLFSIGIYNALIGTDRSIDEICRLIKVPRTKKEAKVYYRIDSEDATYQSENENDVSEAEIQNILAHYKRIGKNEEKYVESFNTIAAQYTDEQLKIIISFLPINVKAVLEANSPKYQQIVTAMPGGVGKVTRTGKGNIAQENEEDSGIKVNLLETKRATQNLGKPVVIPSAVNTSKVKKLNKKVQDLEEQDNGINLEEPIQEEPIVEETVEQVQPKRRGRPRKNPLPEPKPVEEKVEAVTLPGFDDDDDEEEMISSGSPTLPGVDDDEEEVETRAATLPGFDDDEEEMIKPQENFRPRNNFNSNPISQMQSNPYQSQIRSSNHFENNSRELANIDYTVSNIEHLLTQDKKLVAFVGTSKNGTSFLVNNVAEVLSAQGIKTAILDTTQNKNAYYIYTKNEEDLRQVAADCITKLKNGVAAGIQVNKNLTVYTTIPNEENDLDSYEEILSTLIQNYSLVLIDCDFQTNLGYFARAQELYLVQSMDVLTIQPLTAFLRELKAKNILKPEKIRIVINKETKVRSLSVKTIIGGMSFYNDPAMSFMTELFDREVAKYCVIPFEEQTYAKYLEGLVNCKISLNGYSKELLQALKTLGNMVYPLIGGKQEPKPEYKPVNNNYNNNSNNNRFSADMNNALDQMKKRY</sequence>
<evidence type="ECO:0000313" key="3">
    <source>
        <dbReference type="EMBL" id="HIU51565.1"/>
    </source>
</evidence>
<accession>A0A9D1M0F4</accession>
<feature type="compositionally biased region" description="Acidic residues" evidence="2">
    <location>
        <begin position="353"/>
        <end position="362"/>
    </location>
</feature>
<organism evidence="3 4">
    <name type="scientific">Candidatus Merdicola faecigallinarum</name>
    <dbReference type="NCBI Taxonomy" id="2840862"/>
    <lineage>
        <taxon>Bacteria</taxon>
        <taxon>Bacillati</taxon>
        <taxon>Bacillota</taxon>
        <taxon>Clostridia</taxon>
        <taxon>Candidatus Merdicola</taxon>
    </lineage>
</organism>
<dbReference type="AlphaFoldDB" id="A0A9D1M0F4"/>
<proteinExistence type="predicted"/>
<evidence type="ECO:0000256" key="1">
    <source>
        <dbReference type="SAM" id="Coils"/>
    </source>
</evidence>
<reference evidence="3" key="1">
    <citation type="submission" date="2020-10" db="EMBL/GenBank/DDBJ databases">
        <authorList>
            <person name="Gilroy R."/>
        </authorList>
    </citation>
    <scope>NUCLEOTIDE SEQUENCE</scope>
    <source>
        <strain evidence="3">CHK195-15760</strain>
    </source>
</reference>
<feature type="coiled-coil region" evidence="1">
    <location>
        <begin position="279"/>
        <end position="306"/>
    </location>
</feature>
<dbReference type="EMBL" id="DVNH01000021">
    <property type="protein sequence ID" value="HIU51565.1"/>
    <property type="molecule type" value="Genomic_DNA"/>
</dbReference>
<dbReference type="InterPro" id="IPR027417">
    <property type="entry name" value="P-loop_NTPase"/>
</dbReference>
<protein>
    <submittedName>
        <fullName evidence="3">Uncharacterized protein</fullName>
    </submittedName>
</protein>
<comment type="caution">
    <text evidence="3">The sequence shown here is derived from an EMBL/GenBank/DDBJ whole genome shotgun (WGS) entry which is preliminary data.</text>
</comment>